<dbReference type="AlphaFoldDB" id="A0AAX4NE01"/>
<accession>A0AAX4NE01</accession>
<dbReference type="Gene3D" id="3.40.50.150">
    <property type="entry name" value="Vaccinia Virus protein VP39"/>
    <property type="match status" value="1"/>
</dbReference>
<proteinExistence type="predicted"/>
<dbReference type="Pfam" id="PF08241">
    <property type="entry name" value="Methyltransf_11"/>
    <property type="match status" value="1"/>
</dbReference>
<dbReference type="GO" id="GO:0032259">
    <property type="term" value="P:methylation"/>
    <property type="evidence" value="ECO:0007669"/>
    <property type="project" value="UniProtKB-KW"/>
</dbReference>
<gene>
    <name evidence="2" type="ORF">OXIME_000250</name>
</gene>
<evidence type="ECO:0000313" key="3">
    <source>
        <dbReference type="Proteomes" id="UP001451606"/>
    </source>
</evidence>
<feature type="domain" description="Methyltransferase type 11" evidence="1">
    <location>
        <begin position="24"/>
        <end position="114"/>
    </location>
</feature>
<organism evidence="2 3">
    <name type="scientific">Oxyplasma meridianum</name>
    <dbReference type="NCBI Taxonomy" id="3073602"/>
    <lineage>
        <taxon>Archaea</taxon>
        <taxon>Methanobacteriati</taxon>
        <taxon>Thermoplasmatota</taxon>
        <taxon>Thermoplasmata</taxon>
        <taxon>Thermoplasmatales</taxon>
        <taxon>Thermoplasmataceae</taxon>
        <taxon>Oxyplasma</taxon>
    </lineage>
</organism>
<dbReference type="GeneID" id="95966974"/>
<dbReference type="SUPFAM" id="SSF53335">
    <property type="entry name" value="S-adenosyl-L-methionine-dependent methyltransferases"/>
    <property type="match status" value="1"/>
</dbReference>
<keyword evidence="2" id="KW-0489">Methyltransferase</keyword>
<dbReference type="InterPro" id="IPR029063">
    <property type="entry name" value="SAM-dependent_MTases_sf"/>
</dbReference>
<name>A0AAX4NE01_9ARCH</name>
<dbReference type="GO" id="GO:0008757">
    <property type="term" value="F:S-adenosylmethionine-dependent methyltransferase activity"/>
    <property type="evidence" value="ECO:0007669"/>
    <property type="project" value="InterPro"/>
</dbReference>
<protein>
    <submittedName>
        <fullName evidence="2">Class I SAM-dependent methyltransferase</fullName>
    </submittedName>
</protein>
<dbReference type="Proteomes" id="UP001451606">
    <property type="component" value="Chromosome"/>
</dbReference>
<evidence type="ECO:0000313" key="2">
    <source>
        <dbReference type="EMBL" id="WYX99710.1"/>
    </source>
</evidence>
<dbReference type="EMBL" id="CP133772">
    <property type="protein sequence ID" value="WYX99710.1"/>
    <property type="molecule type" value="Genomic_DNA"/>
</dbReference>
<reference evidence="2 3" key="1">
    <citation type="submission" date="2023-09" db="EMBL/GenBank/DDBJ databases">
        <authorList>
            <person name="Golyshina O.V."/>
            <person name="Lunev E.A."/>
            <person name="Bargiela R."/>
            <person name="Gaines M.C."/>
            <person name="Daum B."/>
            <person name="Bale N.J."/>
            <person name="Koenen M."/>
            <person name="Sinninghe Damst J.S."/>
            <person name="Yakimov M."/>
            <person name="Golyshin P.N."/>
        </authorList>
    </citation>
    <scope>NUCLEOTIDE SEQUENCE [LARGE SCALE GENOMIC DNA]</scope>
    <source>
        <strain evidence="2 3">M1</strain>
    </source>
</reference>
<dbReference type="CDD" id="cd02440">
    <property type="entry name" value="AdoMet_MTases"/>
    <property type="match status" value="1"/>
</dbReference>
<dbReference type="InterPro" id="IPR013216">
    <property type="entry name" value="Methyltransf_11"/>
</dbReference>
<dbReference type="KEGG" id="omr:OXIME_000250"/>
<keyword evidence="3" id="KW-1185">Reference proteome</keyword>
<sequence>MDEDIKLYEVMSTLAPLIKGPAVLDVGTGFGTVIRYLIKNMDYNIVSIDPEAWTFQTLEKEYSSEIKDQRLKLLKSRAEDIPFPDNHFNSSIALFSMHHLKNPVEGMREMERVTCGRIFVAEWSRESAGKWNPHSEDQLSRVRESIGEFVENNGYETKDYGFWYLVYKTKE</sequence>
<keyword evidence="2" id="KW-0808">Transferase</keyword>
<dbReference type="RefSeq" id="WP_393971674.1">
    <property type="nucleotide sequence ID" value="NZ_CP133772.1"/>
</dbReference>
<evidence type="ECO:0000259" key="1">
    <source>
        <dbReference type="Pfam" id="PF08241"/>
    </source>
</evidence>